<keyword evidence="3" id="KW-1185">Reference proteome</keyword>
<evidence type="ECO:0000256" key="1">
    <source>
        <dbReference type="SAM" id="MobiDB-lite"/>
    </source>
</evidence>
<dbReference type="RefSeq" id="XP_053016470.1">
    <property type="nucleotide sequence ID" value="XM_053165261.1"/>
</dbReference>
<feature type="compositionally biased region" description="Polar residues" evidence="1">
    <location>
        <begin position="76"/>
        <end position="99"/>
    </location>
</feature>
<dbReference type="GeneID" id="77806156"/>
<feature type="region of interest" description="Disordered" evidence="1">
    <location>
        <begin position="76"/>
        <end position="108"/>
    </location>
</feature>
<protein>
    <submittedName>
        <fullName evidence="2">Uncharacterized protein</fullName>
    </submittedName>
</protein>
<evidence type="ECO:0000313" key="2">
    <source>
        <dbReference type="EMBL" id="WAQ80915.1"/>
    </source>
</evidence>
<organism evidence="2 3">
    <name type="scientific">Puccinia triticina</name>
    <dbReference type="NCBI Taxonomy" id="208348"/>
    <lineage>
        <taxon>Eukaryota</taxon>
        <taxon>Fungi</taxon>
        <taxon>Dikarya</taxon>
        <taxon>Basidiomycota</taxon>
        <taxon>Pucciniomycotina</taxon>
        <taxon>Pucciniomycetes</taxon>
        <taxon>Pucciniales</taxon>
        <taxon>Pucciniaceae</taxon>
        <taxon>Puccinia</taxon>
    </lineage>
</organism>
<evidence type="ECO:0000313" key="3">
    <source>
        <dbReference type="Proteomes" id="UP001164743"/>
    </source>
</evidence>
<dbReference type="EMBL" id="CP110421">
    <property type="protein sequence ID" value="WAQ80915.1"/>
    <property type="molecule type" value="Genomic_DNA"/>
</dbReference>
<dbReference type="Proteomes" id="UP001164743">
    <property type="component" value="Chromosome 1A"/>
</dbReference>
<proteinExistence type="predicted"/>
<name>A0ABY7CAK0_9BASI</name>
<accession>A0ABY7CAK0</accession>
<sequence length="108" mass="12065">MAPPYSTLPNTRPRISSPLTCELTFARQPDHLLIGHPNNAQQQPQPGQPTRTLLLCSAIDALLFIHLALQASRASNITKPSSTHQPRKPTSSFRQSNKARYQHLMNPF</sequence>
<gene>
    <name evidence="2" type="ORF">PtA15_1A253</name>
</gene>
<reference evidence="2" key="1">
    <citation type="submission" date="2022-10" db="EMBL/GenBank/DDBJ databases">
        <title>Puccinia triticina Genome sequencing and assembly.</title>
        <authorList>
            <person name="Li C."/>
        </authorList>
    </citation>
    <scope>NUCLEOTIDE SEQUENCE</scope>
    <source>
        <strain evidence="2">Pt15</strain>
    </source>
</reference>